<comment type="caution">
    <text evidence="1">The sequence shown here is derived from an EMBL/GenBank/DDBJ whole genome shotgun (WGS) entry which is preliminary data.</text>
</comment>
<organism evidence="1 2">
    <name type="scientific">Candidatus Proximibacter danicus</name>
    <dbReference type="NCBI Taxonomy" id="2954365"/>
    <lineage>
        <taxon>Bacteria</taxon>
        <taxon>Pseudomonadati</taxon>
        <taxon>Pseudomonadota</taxon>
        <taxon>Betaproteobacteria</taxon>
        <taxon>Candidatus Proximibacter</taxon>
    </lineage>
</organism>
<proteinExistence type="predicted"/>
<protein>
    <submittedName>
        <fullName evidence="1">Uncharacterized protein</fullName>
    </submittedName>
</protein>
<dbReference type="Proteomes" id="UP000886689">
    <property type="component" value="Unassembled WGS sequence"/>
</dbReference>
<reference evidence="1" key="1">
    <citation type="submission" date="2020-10" db="EMBL/GenBank/DDBJ databases">
        <title>Connecting structure to function with the recovery of over 1000 high-quality activated sludge metagenome-assembled genomes encoding full-length rRNA genes using long-read sequencing.</title>
        <authorList>
            <person name="Singleton C.M."/>
            <person name="Petriglieri F."/>
            <person name="Kristensen J.M."/>
            <person name="Kirkegaard R.H."/>
            <person name="Michaelsen T.Y."/>
            <person name="Andersen M.H."/>
            <person name="Karst S.M."/>
            <person name="Dueholm M.S."/>
            <person name="Nielsen P.H."/>
            <person name="Albertsen M."/>
        </authorList>
    </citation>
    <scope>NUCLEOTIDE SEQUENCE</scope>
    <source>
        <strain evidence="1">Hirt_18-Q3-R61-65_BATAC.395</strain>
    </source>
</reference>
<evidence type="ECO:0000313" key="1">
    <source>
        <dbReference type="EMBL" id="MBK8525347.1"/>
    </source>
</evidence>
<evidence type="ECO:0000313" key="2">
    <source>
        <dbReference type="Proteomes" id="UP000886689"/>
    </source>
</evidence>
<sequence length="77" mass="8835">MRIYGYRQKCGVAPWNFKPGLARSRGRYLCHGDNKENHQPLNSIEPLRLSMGIARDAGSWGREARLRAATTQVTHRR</sequence>
<accession>A0A9D7K699</accession>
<name>A0A9D7K699_9PROT</name>
<gene>
    <name evidence="1" type="ORF">IPL58_15705</name>
</gene>
<dbReference type="EMBL" id="JADJUC010000030">
    <property type="protein sequence ID" value="MBK8525347.1"/>
    <property type="molecule type" value="Genomic_DNA"/>
</dbReference>
<dbReference type="AlphaFoldDB" id="A0A9D7K699"/>